<dbReference type="Proteomes" id="UP001175227">
    <property type="component" value="Unassembled WGS sequence"/>
</dbReference>
<dbReference type="AlphaFoldDB" id="A0AA39P0I6"/>
<name>A0AA39P0I6_9AGAR</name>
<evidence type="ECO:0000313" key="2">
    <source>
        <dbReference type="EMBL" id="KAK0475291.1"/>
    </source>
</evidence>
<sequence>MDTESALYCAQTLPRCLRTRFPNTLRRQELASTKNAPAGAVKYRACVGGAHRSTLTCALIQPRHTPLHAAVQDRTPKSMGMLPTPPACCTAIPPSSTSSDLSSISLAALSNPNLWFSPSNNDFITNLRTAQSIRALFLVLRLIRFPKIPFFERLDPEWRAHLLKVPVVFGLENLRPSTRNSTTGQQRGDGDGNEDNCYGPPDCTVERNSTCERDLREEGGHTMGRSIVMAGNLVGDGGATTDALVPIVLDGGVWV</sequence>
<reference evidence="2" key="1">
    <citation type="submission" date="2023-06" db="EMBL/GenBank/DDBJ databases">
        <authorList>
            <consortium name="Lawrence Berkeley National Laboratory"/>
            <person name="Ahrendt S."/>
            <person name="Sahu N."/>
            <person name="Indic B."/>
            <person name="Wong-Bajracharya J."/>
            <person name="Merenyi Z."/>
            <person name="Ke H.-M."/>
            <person name="Monk M."/>
            <person name="Kocsube S."/>
            <person name="Drula E."/>
            <person name="Lipzen A."/>
            <person name="Balint B."/>
            <person name="Henrissat B."/>
            <person name="Andreopoulos B."/>
            <person name="Martin F.M."/>
            <person name="Harder C.B."/>
            <person name="Rigling D."/>
            <person name="Ford K.L."/>
            <person name="Foster G.D."/>
            <person name="Pangilinan J."/>
            <person name="Papanicolaou A."/>
            <person name="Barry K."/>
            <person name="LaButti K."/>
            <person name="Viragh M."/>
            <person name="Koriabine M."/>
            <person name="Yan M."/>
            <person name="Riley R."/>
            <person name="Champramary S."/>
            <person name="Plett K.L."/>
            <person name="Tsai I.J."/>
            <person name="Slot J."/>
            <person name="Sipos G."/>
            <person name="Plett J."/>
            <person name="Nagy L.G."/>
            <person name="Grigoriev I.V."/>
        </authorList>
    </citation>
    <scope>NUCLEOTIDE SEQUENCE</scope>
    <source>
        <strain evidence="2">ICMP 16352</strain>
    </source>
</reference>
<evidence type="ECO:0000256" key="1">
    <source>
        <dbReference type="SAM" id="MobiDB-lite"/>
    </source>
</evidence>
<protein>
    <submittedName>
        <fullName evidence="2">Uncharacterized protein</fullName>
    </submittedName>
</protein>
<feature type="compositionally biased region" description="Polar residues" evidence="1">
    <location>
        <begin position="175"/>
        <end position="186"/>
    </location>
</feature>
<organism evidence="2 3">
    <name type="scientific">Armillaria novae-zelandiae</name>
    <dbReference type="NCBI Taxonomy" id="153914"/>
    <lineage>
        <taxon>Eukaryota</taxon>
        <taxon>Fungi</taxon>
        <taxon>Dikarya</taxon>
        <taxon>Basidiomycota</taxon>
        <taxon>Agaricomycotina</taxon>
        <taxon>Agaricomycetes</taxon>
        <taxon>Agaricomycetidae</taxon>
        <taxon>Agaricales</taxon>
        <taxon>Marasmiineae</taxon>
        <taxon>Physalacriaceae</taxon>
        <taxon>Armillaria</taxon>
    </lineage>
</organism>
<accession>A0AA39P0I6</accession>
<dbReference type="EMBL" id="JAUEPR010000024">
    <property type="protein sequence ID" value="KAK0475291.1"/>
    <property type="molecule type" value="Genomic_DNA"/>
</dbReference>
<gene>
    <name evidence="2" type="ORF">IW261DRAFT_1422600</name>
</gene>
<proteinExistence type="predicted"/>
<keyword evidence="3" id="KW-1185">Reference proteome</keyword>
<feature type="region of interest" description="Disordered" evidence="1">
    <location>
        <begin position="175"/>
        <end position="203"/>
    </location>
</feature>
<comment type="caution">
    <text evidence="2">The sequence shown here is derived from an EMBL/GenBank/DDBJ whole genome shotgun (WGS) entry which is preliminary data.</text>
</comment>
<evidence type="ECO:0000313" key="3">
    <source>
        <dbReference type="Proteomes" id="UP001175227"/>
    </source>
</evidence>